<name>A0A7X8SNM0_9BACT</name>
<dbReference type="Gene3D" id="1.10.3680.10">
    <property type="entry name" value="TerB-like"/>
    <property type="match status" value="1"/>
</dbReference>
<gene>
    <name evidence="1" type="ORF">HGP29_20245</name>
</gene>
<comment type="caution">
    <text evidence="1">The sequence shown here is derived from an EMBL/GenBank/DDBJ whole genome shotgun (WGS) entry which is preliminary data.</text>
</comment>
<dbReference type="SUPFAM" id="SSF158682">
    <property type="entry name" value="TerB-like"/>
    <property type="match status" value="1"/>
</dbReference>
<organism evidence="1 2">
    <name type="scientific">Flammeovirga agarivorans</name>
    <dbReference type="NCBI Taxonomy" id="2726742"/>
    <lineage>
        <taxon>Bacteria</taxon>
        <taxon>Pseudomonadati</taxon>
        <taxon>Bacteroidota</taxon>
        <taxon>Cytophagia</taxon>
        <taxon>Cytophagales</taxon>
        <taxon>Flammeovirgaceae</taxon>
        <taxon>Flammeovirga</taxon>
    </lineage>
</organism>
<dbReference type="CDD" id="cd07177">
    <property type="entry name" value="terB_like"/>
    <property type="match status" value="1"/>
</dbReference>
<proteinExistence type="predicted"/>
<evidence type="ECO:0000313" key="1">
    <source>
        <dbReference type="EMBL" id="NLR93540.1"/>
    </source>
</evidence>
<dbReference type="Proteomes" id="UP000585050">
    <property type="component" value="Unassembled WGS sequence"/>
</dbReference>
<reference evidence="1 2" key="1">
    <citation type="submission" date="2020-04" db="EMBL/GenBank/DDBJ databases">
        <title>Flammeovirga sp. SR4, a novel species isolated from seawater.</title>
        <authorList>
            <person name="Wang X."/>
        </authorList>
    </citation>
    <scope>NUCLEOTIDE SEQUENCE [LARGE SCALE GENOMIC DNA]</scope>
    <source>
        <strain evidence="1 2">SR4</strain>
    </source>
</reference>
<accession>A0A7X8SNM0</accession>
<protein>
    <submittedName>
        <fullName evidence="1">TerB family tellurite resistance protein</fullName>
    </submittedName>
</protein>
<dbReference type="RefSeq" id="WP_168884256.1">
    <property type="nucleotide sequence ID" value="NZ_JABAIL010000007.1"/>
</dbReference>
<evidence type="ECO:0000313" key="2">
    <source>
        <dbReference type="Proteomes" id="UP000585050"/>
    </source>
</evidence>
<keyword evidence="2" id="KW-1185">Reference proteome</keyword>
<dbReference type="EMBL" id="JABAIL010000007">
    <property type="protein sequence ID" value="NLR93540.1"/>
    <property type="molecule type" value="Genomic_DNA"/>
</dbReference>
<dbReference type="AlphaFoldDB" id="A0A7X8SNM0"/>
<dbReference type="InterPro" id="IPR029024">
    <property type="entry name" value="TerB-like"/>
</dbReference>
<sequence length="115" mass="13449">MKNFVTDFDYPEKLSFLKVIEDMIHADCKVDQAELLYLEDFKQQLSLDENCIELAQSLNKKECIKILKNMPTNKKEVVYEKLIEIANIDNEFHPSEEVLILNLCQLIDFKPVALL</sequence>